<proteinExistence type="predicted"/>
<dbReference type="EMBL" id="UINC01001316">
    <property type="protein sequence ID" value="SUZ77457.1"/>
    <property type="molecule type" value="Genomic_DNA"/>
</dbReference>
<gene>
    <name evidence="2" type="ORF">METZ01_LOCUS30311</name>
</gene>
<dbReference type="Pfam" id="PF14064">
    <property type="entry name" value="HmuY"/>
    <property type="match status" value="1"/>
</dbReference>
<reference evidence="2" key="1">
    <citation type="submission" date="2018-05" db="EMBL/GenBank/DDBJ databases">
        <authorList>
            <person name="Lanie J.A."/>
            <person name="Ng W.-L."/>
            <person name="Kazmierczak K.M."/>
            <person name="Andrzejewski T.M."/>
            <person name="Davidsen T.M."/>
            <person name="Wayne K.J."/>
            <person name="Tettelin H."/>
            <person name="Glass J.I."/>
            <person name="Rusch D."/>
            <person name="Podicherti R."/>
            <person name="Tsui H.-C.T."/>
            <person name="Winkler M.E."/>
        </authorList>
    </citation>
    <scope>NUCLEOTIDE SEQUENCE</scope>
</reference>
<name>A0A381QHA4_9ZZZZ</name>
<dbReference type="InterPro" id="IPR025921">
    <property type="entry name" value="HmuY"/>
</dbReference>
<dbReference type="CDD" id="cd12105">
    <property type="entry name" value="HmuY"/>
    <property type="match status" value="1"/>
</dbReference>
<feature type="transmembrane region" description="Helical" evidence="1">
    <location>
        <begin position="12"/>
        <end position="32"/>
    </location>
</feature>
<keyword evidence="1" id="KW-1133">Transmembrane helix</keyword>
<dbReference type="AlphaFoldDB" id="A0A381QHA4"/>
<keyword evidence="1" id="KW-0472">Membrane</keyword>
<accession>A0A381QHA4</accession>
<evidence type="ECO:0000313" key="2">
    <source>
        <dbReference type="EMBL" id="SUZ77457.1"/>
    </source>
</evidence>
<keyword evidence="1" id="KW-0812">Transmembrane</keyword>
<protein>
    <submittedName>
        <fullName evidence="2">Uncharacterized protein</fullName>
    </submittedName>
</protein>
<evidence type="ECO:0000256" key="1">
    <source>
        <dbReference type="SAM" id="Phobius"/>
    </source>
</evidence>
<organism evidence="2">
    <name type="scientific">marine metagenome</name>
    <dbReference type="NCBI Taxonomy" id="408172"/>
    <lineage>
        <taxon>unclassified sequences</taxon>
        <taxon>metagenomes</taxon>
        <taxon>ecological metagenomes</taxon>
    </lineage>
</organism>
<sequence>MSRFSFLVHDRVVTTVIALIVLVAVLFIWTSLERPEVPTFMPTVSAPAEVGTEQDTRTVTVDASDPGIWRFFDFSRGSVVEAPGAEEWDIAFRRFQIIANGGRGMEGQGAAASLEDMTFESVSSVPETGYVVAERRDSVNAVLEDWYDYSFTSHVLSPKPIVYAIRTADGRYAKLEMLGYYCVGALPGCTTFRYVYQGGGGTDVVSN</sequence>